<feature type="region of interest" description="Disordered" evidence="2">
    <location>
        <begin position="292"/>
        <end position="492"/>
    </location>
</feature>
<evidence type="ECO:0000313" key="4">
    <source>
        <dbReference type="EnsemblMetazoa" id="G29370.2:cds"/>
    </source>
</evidence>
<comment type="similarity">
    <text evidence="1">Belongs to the DOCK family.</text>
</comment>
<feature type="compositionally biased region" description="Low complexity" evidence="2">
    <location>
        <begin position="294"/>
        <end position="310"/>
    </location>
</feature>
<dbReference type="Gene3D" id="1.20.58.740">
    <property type="match status" value="1"/>
</dbReference>
<dbReference type="InterPro" id="IPR026791">
    <property type="entry name" value="DOCK"/>
</dbReference>
<proteinExistence type="inferred from homology"/>
<dbReference type="EnsemblMetazoa" id="G29370.2">
    <property type="protein sequence ID" value="G29370.2:cds"/>
    <property type="gene ID" value="G29370"/>
</dbReference>
<dbReference type="PANTHER" id="PTHR45653:SF10">
    <property type="entry name" value="MYOBLAST CITY, ISOFORM B"/>
    <property type="match status" value="1"/>
</dbReference>
<evidence type="ECO:0000313" key="5">
    <source>
        <dbReference type="Proteomes" id="UP000005408"/>
    </source>
</evidence>
<accession>A0A8W8LRM0</accession>
<feature type="domain" description="DOCKER" evidence="3">
    <location>
        <begin position="1"/>
        <end position="299"/>
    </location>
</feature>
<protein>
    <recommendedName>
        <fullName evidence="3">DOCKER domain-containing protein</fullName>
    </recommendedName>
</protein>
<evidence type="ECO:0000259" key="3">
    <source>
        <dbReference type="PROSITE" id="PS51651"/>
    </source>
</evidence>
<evidence type="ECO:0000256" key="2">
    <source>
        <dbReference type="SAM" id="MobiDB-lite"/>
    </source>
</evidence>
<reference evidence="4" key="1">
    <citation type="submission" date="2022-08" db="UniProtKB">
        <authorList>
            <consortium name="EnsemblMetazoa"/>
        </authorList>
    </citation>
    <scope>IDENTIFICATION</scope>
    <source>
        <strain evidence="4">05x7-T-G4-1.051#20</strain>
    </source>
</reference>
<sequence length="492" mass="55548">QDRPVFYPRQEPTYFRVAYYGQLFPPFVRNKVFIYRGNECLKLQDIINQLKQEYPMATILQFNNVIDDQKKMGEAQYIQIGSVKPRPEDKPEFVYNSGVAPEIKNFYTVNDVSTFQFDRSFHRGEKDPNNEFKTLCTERLVMHTNYTFPGILQWYEVIRTEQLTLSPVCTANEAVKSACKELQKEIDKTKKDSSIDAIKSLSMKLQGMISASVQGGIPKYQEAFFSPDYERLHPEERDRIRELKELLNEQVKLLDHGLHLMKTMDRMHGTGLSDMLRSLGEILRDIKESLGMQSSSVRRSSSHLSVSSVREGNRRSDSGVESMLVEQRPGTPGGGSIQSSGSNRSSGFSAADAVSEELVDLSEPDQGPQEKSTSDPDISRQPSHKYPGLSAEPIPEKPEPPPKQRQPKETQELVKSEISATSNRVPPLPPRKPSLGKQTNGLHRTSMYEPVESSQSSDTPPPIPQRASVLRSTVPKPAPRSSIIRHEENSRL</sequence>
<organism evidence="4 5">
    <name type="scientific">Magallana gigas</name>
    <name type="common">Pacific oyster</name>
    <name type="synonym">Crassostrea gigas</name>
    <dbReference type="NCBI Taxonomy" id="29159"/>
    <lineage>
        <taxon>Eukaryota</taxon>
        <taxon>Metazoa</taxon>
        <taxon>Spiralia</taxon>
        <taxon>Lophotrochozoa</taxon>
        <taxon>Mollusca</taxon>
        <taxon>Bivalvia</taxon>
        <taxon>Autobranchia</taxon>
        <taxon>Pteriomorphia</taxon>
        <taxon>Ostreida</taxon>
        <taxon>Ostreoidea</taxon>
        <taxon>Ostreidae</taxon>
        <taxon>Magallana</taxon>
    </lineage>
</organism>
<dbReference type="PROSITE" id="PS51651">
    <property type="entry name" value="DOCKER"/>
    <property type="match status" value="1"/>
</dbReference>
<evidence type="ECO:0000256" key="1">
    <source>
        <dbReference type="PROSITE-ProRule" id="PRU00984"/>
    </source>
</evidence>
<dbReference type="CDD" id="cd11684">
    <property type="entry name" value="DHR2_DOCK"/>
    <property type="match status" value="1"/>
</dbReference>
<dbReference type="Pfam" id="PF20421">
    <property type="entry name" value="DHR-2_Lobe_C"/>
    <property type="match status" value="1"/>
</dbReference>
<dbReference type="GO" id="GO:0005737">
    <property type="term" value="C:cytoplasm"/>
    <property type="evidence" value="ECO:0007669"/>
    <property type="project" value="TreeGrafter"/>
</dbReference>
<keyword evidence="5" id="KW-1185">Reference proteome</keyword>
<dbReference type="Pfam" id="PF20422">
    <property type="entry name" value="DHR-2_Lobe_B"/>
    <property type="match status" value="1"/>
</dbReference>
<dbReference type="InterPro" id="IPR027357">
    <property type="entry name" value="DOCKER_dom"/>
</dbReference>
<dbReference type="InterPro" id="IPR046773">
    <property type="entry name" value="DOCKER_Lobe_C"/>
</dbReference>
<dbReference type="GO" id="GO:0005886">
    <property type="term" value="C:plasma membrane"/>
    <property type="evidence" value="ECO:0007669"/>
    <property type="project" value="TreeGrafter"/>
</dbReference>
<feature type="compositionally biased region" description="Acidic residues" evidence="2">
    <location>
        <begin position="354"/>
        <end position="363"/>
    </location>
</feature>
<dbReference type="GO" id="GO:0007264">
    <property type="term" value="P:small GTPase-mediated signal transduction"/>
    <property type="evidence" value="ECO:0007669"/>
    <property type="project" value="InterPro"/>
</dbReference>
<dbReference type="InterPro" id="IPR043162">
    <property type="entry name" value="DOCK_C_lobe_C"/>
</dbReference>
<dbReference type="GO" id="GO:0005085">
    <property type="term" value="F:guanyl-nucleotide exchange factor activity"/>
    <property type="evidence" value="ECO:0007669"/>
    <property type="project" value="InterPro"/>
</dbReference>
<dbReference type="PANTHER" id="PTHR45653">
    <property type="entry name" value="DEDICATOR OF CYTOKINESIS"/>
    <property type="match status" value="1"/>
</dbReference>
<feature type="compositionally biased region" description="Basic and acidic residues" evidence="2">
    <location>
        <begin position="394"/>
        <end position="415"/>
    </location>
</feature>
<name>A0A8W8LRM0_MAGGI</name>
<feature type="compositionally biased region" description="Low complexity" evidence="2">
    <location>
        <begin position="337"/>
        <end position="349"/>
    </location>
</feature>
<dbReference type="GO" id="GO:0031267">
    <property type="term" value="F:small GTPase binding"/>
    <property type="evidence" value="ECO:0007669"/>
    <property type="project" value="TreeGrafter"/>
</dbReference>
<dbReference type="Proteomes" id="UP000005408">
    <property type="component" value="Unassembled WGS sequence"/>
</dbReference>
<dbReference type="InterPro" id="IPR046770">
    <property type="entry name" value="DOCKER_Lobe_B"/>
</dbReference>
<dbReference type="AlphaFoldDB" id="A0A8W8LRM0"/>